<feature type="domain" description="TM2" evidence="9">
    <location>
        <begin position="1"/>
        <end position="33"/>
    </location>
</feature>
<comment type="subcellular location">
    <subcellularLocation>
        <location evidence="1">Membrane</location>
        <topology evidence="1">Multi-pass membrane protein</topology>
    </subcellularLocation>
</comment>
<keyword evidence="7" id="KW-0325">Glycoprotein</keyword>
<sequence length="51" mass="5587">GLGFDRFYLGHIKEAFGKIFSFGGLGIWTLIDSVLIACGYLTPEDGSVYIE</sequence>
<keyword evidence="4" id="KW-0732">Signal</keyword>
<dbReference type="PANTHER" id="PTHR21016:SF7">
    <property type="entry name" value="TM2 DOMAIN-CONTAINING PROTEIN 3"/>
    <property type="match status" value="1"/>
</dbReference>
<evidence type="ECO:0000313" key="11">
    <source>
        <dbReference type="Proteomes" id="UP000663828"/>
    </source>
</evidence>
<evidence type="ECO:0000256" key="2">
    <source>
        <dbReference type="ARBA" id="ARBA00008284"/>
    </source>
</evidence>
<protein>
    <recommendedName>
        <fullName evidence="9">TM2 domain-containing protein</fullName>
    </recommendedName>
</protein>
<comment type="caution">
    <text evidence="10">The sequence shown here is derived from an EMBL/GenBank/DDBJ whole genome shotgun (WGS) entry which is preliminary data.</text>
</comment>
<dbReference type="AlphaFoldDB" id="A0A816HIM1"/>
<dbReference type="EMBL" id="CAJNOR010017218">
    <property type="protein sequence ID" value="CAF1687013.1"/>
    <property type="molecule type" value="Genomic_DNA"/>
</dbReference>
<evidence type="ECO:0000256" key="7">
    <source>
        <dbReference type="ARBA" id="ARBA00023180"/>
    </source>
</evidence>
<keyword evidence="11" id="KW-1185">Reference proteome</keyword>
<evidence type="ECO:0000256" key="6">
    <source>
        <dbReference type="ARBA" id="ARBA00023136"/>
    </source>
</evidence>
<dbReference type="InterPro" id="IPR050932">
    <property type="entry name" value="TM2D1-3-like"/>
</dbReference>
<accession>A0A816HIM1</accession>
<name>A0A816HIM1_ADIRI</name>
<proteinExistence type="inferred from homology"/>
<evidence type="ECO:0000256" key="8">
    <source>
        <dbReference type="SAM" id="Phobius"/>
    </source>
</evidence>
<dbReference type="InterPro" id="IPR007829">
    <property type="entry name" value="TM2"/>
</dbReference>
<evidence type="ECO:0000313" key="10">
    <source>
        <dbReference type="EMBL" id="CAF1687013.1"/>
    </source>
</evidence>
<dbReference type="PANTHER" id="PTHR21016">
    <property type="entry name" value="BETA-AMYLOID BINDING PROTEIN-RELATED"/>
    <property type="match status" value="1"/>
</dbReference>
<evidence type="ECO:0000256" key="4">
    <source>
        <dbReference type="ARBA" id="ARBA00022729"/>
    </source>
</evidence>
<keyword evidence="3 8" id="KW-0812">Transmembrane</keyword>
<keyword evidence="6 8" id="KW-0472">Membrane</keyword>
<dbReference type="GO" id="GO:0016020">
    <property type="term" value="C:membrane"/>
    <property type="evidence" value="ECO:0007669"/>
    <property type="project" value="UniProtKB-SubCell"/>
</dbReference>
<evidence type="ECO:0000256" key="3">
    <source>
        <dbReference type="ARBA" id="ARBA00022692"/>
    </source>
</evidence>
<keyword evidence="5 8" id="KW-1133">Transmembrane helix</keyword>
<feature type="non-terminal residue" evidence="10">
    <location>
        <position position="1"/>
    </location>
</feature>
<dbReference type="Proteomes" id="UP000663828">
    <property type="component" value="Unassembled WGS sequence"/>
</dbReference>
<evidence type="ECO:0000256" key="1">
    <source>
        <dbReference type="ARBA" id="ARBA00004141"/>
    </source>
</evidence>
<evidence type="ECO:0000256" key="5">
    <source>
        <dbReference type="ARBA" id="ARBA00022989"/>
    </source>
</evidence>
<evidence type="ECO:0000259" key="9">
    <source>
        <dbReference type="Pfam" id="PF05154"/>
    </source>
</evidence>
<dbReference type="Pfam" id="PF05154">
    <property type="entry name" value="TM2"/>
    <property type="match status" value="1"/>
</dbReference>
<gene>
    <name evidence="10" type="ORF">XAT740_LOCUS62203</name>
</gene>
<feature type="transmembrane region" description="Helical" evidence="8">
    <location>
        <begin position="20"/>
        <end position="42"/>
    </location>
</feature>
<organism evidence="10 11">
    <name type="scientific">Adineta ricciae</name>
    <name type="common">Rotifer</name>
    <dbReference type="NCBI Taxonomy" id="249248"/>
    <lineage>
        <taxon>Eukaryota</taxon>
        <taxon>Metazoa</taxon>
        <taxon>Spiralia</taxon>
        <taxon>Gnathifera</taxon>
        <taxon>Rotifera</taxon>
        <taxon>Eurotatoria</taxon>
        <taxon>Bdelloidea</taxon>
        <taxon>Adinetida</taxon>
        <taxon>Adinetidae</taxon>
        <taxon>Adineta</taxon>
    </lineage>
</organism>
<reference evidence="10" key="1">
    <citation type="submission" date="2021-02" db="EMBL/GenBank/DDBJ databases">
        <authorList>
            <person name="Nowell W R."/>
        </authorList>
    </citation>
    <scope>NUCLEOTIDE SEQUENCE</scope>
</reference>
<comment type="similarity">
    <text evidence="2">Belongs to the TM2 family.</text>
</comment>